<evidence type="ECO:0000313" key="3">
    <source>
        <dbReference type="Proteomes" id="UP000314294"/>
    </source>
</evidence>
<accession>A0A4Z2EDR5</accession>
<evidence type="ECO:0000313" key="2">
    <source>
        <dbReference type="EMBL" id="TNN26888.1"/>
    </source>
</evidence>
<keyword evidence="3" id="KW-1185">Reference proteome</keyword>
<dbReference type="AlphaFoldDB" id="A0A4Z2EDR5"/>
<evidence type="ECO:0000256" key="1">
    <source>
        <dbReference type="SAM" id="MobiDB-lite"/>
    </source>
</evidence>
<protein>
    <submittedName>
        <fullName evidence="2">Uncharacterized protein</fullName>
    </submittedName>
</protein>
<dbReference type="Proteomes" id="UP000314294">
    <property type="component" value="Unassembled WGS sequence"/>
</dbReference>
<name>A0A4Z2EDR5_9TELE</name>
<dbReference type="EMBL" id="SRLO01009313">
    <property type="protein sequence ID" value="TNN26888.1"/>
    <property type="molecule type" value="Genomic_DNA"/>
</dbReference>
<feature type="compositionally biased region" description="Low complexity" evidence="1">
    <location>
        <begin position="74"/>
        <end position="88"/>
    </location>
</feature>
<feature type="region of interest" description="Disordered" evidence="1">
    <location>
        <begin position="62"/>
        <end position="98"/>
    </location>
</feature>
<gene>
    <name evidence="2" type="ORF">EYF80_062969</name>
</gene>
<sequence>MVKEGRHSRMRGSKKYGKIHIMGMSVATERRVGHHHGLLAVALREERLQHGSGGLEEKRLQNMEPLGKQETLCASEMAEESSAAEGQSARGGLATPPAGSHGVLLDGLSFTPLDANGVPPFPRSPKLQRKIAIAAQPSQVNMLQPVRNQRNRDGTCSYTRVHRH</sequence>
<organism evidence="2 3">
    <name type="scientific">Liparis tanakae</name>
    <name type="common">Tanaka's snailfish</name>
    <dbReference type="NCBI Taxonomy" id="230148"/>
    <lineage>
        <taxon>Eukaryota</taxon>
        <taxon>Metazoa</taxon>
        <taxon>Chordata</taxon>
        <taxon>Craniata</taxon>
        <taxon>Vertebrata</taxon>
        <taxon>Euteleostomi</taxon>
        <taxon>Actinopterygii</taxon>
        <taxon>Neopterygii</taxon>
        <taxon>Teleostei</taxon>
        <taxon>Neoteleostei</taxon>
        <taxon>Acanthomorphata</taxon>
        <taxon>Eupercaria</taxon>
        <taxon>Perciformes</taxon>
        <taxon>Cottioidei</taxon>
        <taxon>Cottales</taxon>
        <taxon>Liparidae</taxon>
        <taxon>Liparis</taxon>
    </lineage>
</organism>
<reference evidence="2 3" key="1">
    <citation type="submission" date="2019-03" db="EMBL/GenBank/DDBJ databases">
        <title>First draft genome of Liparis tanakae, snailfish: a comprehensive survey of snailfish specific genes.</title>
        <authorList>
            <person name="Kim W."/>
            <person name="Song I."/>
            <person name="Jeong J.-H."/>
            <person name="Kim D."/>
            <person name="Kim S."/>
            <person name="Ryu S."/>
            <person name="Song J.Y."/>
            <person name="Lee S.K."/>
        </authorList>
    </citation>
    <scope>NUCLEOTIDE SEQUENCE [LARGE SCALE GENOMIC DNA]</scope>
    <source>
        <tissue evidence="2">Muscle</tissue>
    </source>
</reference>
<proteinExistence type="predicted"/>
<comment type="caution">
    <text evidence="2">The sequence shown here is derived from an EMBL/GenBank/DDBJ whole genome shotgun (WGS) entry which is preliminary data.</text>
</comment>
<dbReference type="OrthoDB" id="9932386at2759"/>